<feature type="compositionally biased region" description="Low complexity" evidence="2">
    <location>
        <begin position="1432"/>
        <end position="1448"/>
    </location>
</feature>
<feature type="region of interest" description="Disordered" evidence="2">
    <location>
        <begin position="1916"/>
        <end position="1963"/>
    </location>
</feature>
<feature type="compositionally biased region" description="Acidic residues" evidence="2">
    <location>
        <begin position="2323"/>
        <end position="2332"/>
    </location>
</feature>
<comment type="caution">
    <text evidence="5">The sequence shown here is derived from an EMBL/GenBank/DDBJ whole genome shotgun (WGS) entry which is preliminary data.</text>
</comment>
<feature type="domain" description="GAG-pre-integrase" evidence="3">
    <location>
        <begin position="774"/>
        <end position="831"/>
    </location>
</feature>
<protein>
    <submittedName>
        <fullName evidence="5">Retrovirus-related pol polyprotein from transposon TNT 1-94</fullName>
    </submittedName>
</protein>
<feature type="region of interest" description="Disordered" evidence="2">
    <location>
        <begin position="1432"/>
        <end position="1458"/>
    </location>
</feature>
<feature type="compositionally biased region" description="Acidic residues" evidence="2">
    <location>
        <begin position="2302"/>
        <end position="2315"/>
    </location>
</feature>
<feature type="compositionally biased region" description="Polar residues" evidence="2">
    <location>
        <begin position="1861"/>
        <end position="1888"/>
    </location>
</feature>
<dbReference type="PANTHER" id="PTHR42648">
    <property type="entry name" value="TRANSPOSASE, PUTATIVE-RELATED"/>
    <property type="match status" value="1"/>
</dbReference>
<keyword evidence="6" id="KW-1185">Reference proteome</keyword>
<organism evidence="5 6">
    <name type="scientific">Tanacetum coccineum</name>
    <dbReference type="NCBI Taxonomy" id="301880"/>
    <lineage>
        <taxon>Eukaryota</taxon>
        <taxon>Viridiplantae</taxon>
        <taxon>Streptophyta</taxon>
        <taxon>Embryophyta</taxon>
        <taxon>Tracheophyta</taxon>
        <taxon>Spermatophyta</taxon>
        <taxon>Magnoliopsida</taxon>
        <taxon>eudicotyledons</taxon>
        <taxon>Gunneridae</taxon>
        <taxon>Pentapetalae</taxon>
        <taxon>asterids</taxon>
        <taxon>campanulids</taxon>
        <taxon>Asterales</taxon>
        <taxon>Asteraceae</taxon>
        <taxon>Asteroideae</taxon>
        <taxon>Anthemideae</taxon>
        <taxon>Anthemidinae</taxon>
        <taxon>Tanacetum</taxon>
    </lineage>
</organism>
<gene>
    <name evidence="5" type="ORF">Tco_1124113</name>
</gene>
<accession>A0ABQ5J881</accession>
<dbReference type="InterPro" id="IPR025724">
    <property type="entry name" value="GAG-pre-integrase_dom"/>
</dbReference>
<proteinExistence type="predicted"/>
<dbReference type="PANTHER" id="PTHR42648:SF18">
    <property type="entry name" value="RETROTRANSPOSON, UNCLASSIFIED-LIKE PROTEIN"/>
    <property type="match status" value="1"/>
</dbReference>
<evidence type="ECO:0000313" key="6">
    <source>
        <dbReference type="Proteomes" id="UP001151760"/>
    </source>
</evidence>
<feature type="domain" description="Retroviral polymerase SH3-like" evidence="4">
    <location>
        <begin position="1791"/>
        <end position="1845"/>
    </location>
</feature>
<reference evidence="5" key="1">
    <citation type="journal article" date="2022" name="Int. J. Mol. Sci.">
        <title>Draft Genome of Tanacetum Coccineum: Genomic Comparison of Closely Related Tanacetum-Family Plants.</title>
        <authorList>
            <person name="Yamashiro T."/>
            <person name="Shiraishi A."/>
            <person name="Nakayama K."/>
            <person name="Satake H."/>
        </authorList>
    </citation>
    <scope>NUCLEOTIDE SEQUENCE</scope>
</reference>
<feature type="region of interest" description="Disordered" evidence="2">
    <location>
        <begin position="2197"/>
        <end position="2222"/>
    </location>
</feature>
<feature type="compositionally biased region" description="Basic and acidic residues" evidence="2">
    <location>
        <begin position="2387"/>
        <end position="2396"/>
    </location>
</feature>
<dbReference type="Proteomes" id="UP001151760">
    <property type="component" value="Unassembled WGS sequence"/>
</dbReference>
<evidence type="ECO:0000313" key="5">
    <source>
        <dbReference type="EMBL" id="GJU07683.1"/>
    </source>
</evidence>
<feature type="coiled-coil region" evidence="1">
    <location>
        <begin position="219"/>
        <end position="250"/>
    </location>
</feature>
<feature type="region of interest" description="Disordered" evidence="2">
    <location>
        <begin position="2281"/>
        <end position="2396"/>
    </location>
</feature>
<feature type="compositionally biased region" description="Basic and acidic residues" evidence="2">
    <location>
        <begin position="2364"/>
        <end position="2376"/>
    </location>
</feature>
<dbReference type="Pfam" id="PF25597">
    <property type="entry name" value="SH3_retrovirus"/>
    <property type="match status" value="1"/>
</dbReference>
<dbReference type="EMBL" id="BQNB010021563">
    <property type="protein sequence ID" value="GJU07683.1"/>
    <property type="molecule type" value="Genomic_DNA"/>
</dbReference>
<sequence length="2396" mass="273330">MSQAKEAQIKLYKTREDKELDKVIALENKVKFLNDIVYKTGCYNDNLALMLAPESDETIRLTKESRSKLSDLIRLFDYDQLNNVYDLFVPQREKSAEQHYFQKMSKMSHTSFNKEFSKESFRKQTTLLEKRMDESIPWDQKCKSSKELFKIKKSVDTIFDGVERCKQTIAKRTYFGNIDPFIQNTIEGNFGPQISRLNADLENFHLCLNEEMVADLRYFNSLEHEVDTLKSQLETQKTQFLNEIDRLSREYYYADHMNAILGVYTDLDEFTNLQCDYVETWEKCEHLEKELSKSRTMSKSFEALQKHAINLELDLQQCKEKIKNDKSFKENQSNVFLKEREQYFEIQDLKAQLQDKGIAISELKKLIEKMKGKSVETKFEKSSVIRQPNAFKSQRQSILGKPAIFSDSLAKKDFSKSKPVTTQNVSNDFSKPVTAQILPQNMLPIVKNTNVIAPGMYKVHTKPNQTRTPQLHQDIRKPNKRVSFSTGVIPTTSVSRPQLKSNQLEDRVMSNNSQGKEQKVEDHRRNFKFSNNKTSVTACNDSLNAKTLNVNFVCVTCGKCVLNENHDLCVLHYINGVNSRTRQPMVVPISTREPKQNVNQSVATSSKKTVATDSTVKKSRNITRKLYEQVSKTCSWWYPKYTPPGYNWKPKSQKGNVNPNISMPLGNASRTANILEHKTPRCSTVSNTPLSSNSFAARTVKFGNDQIAPILGYGDLVQRMITIKRVYYVEGLNHNLFSVGQICDADLEFAFRKSTCYIRDLKGNDLLTGSRDTDLYSITLQDLTTPNPIYLMAKATSSQAWLWHRRLSHLNFDTINLLSKNNIVNGLPNLNGMDIAYLFLYVDDIVLTTSSEMLLQRIIASLHQEFSMTDLRSLNYFLVQRVCLYMHDSREPHFSALKWILRYLRGTLDHRLQLFSSSTTSLVAYSNGDWASCPTTRAEAEYRSVANAVVETCWLRNLLRELHIYLSFATLVDSDNVMLLICLQSGQHQREYKEKSLVQRSARQSLGWLSLGFAPLATSDSEPDMSFDTPASPGYVSGLDRASLAKVISYVSPSVVPGETIPHHQLESTLFSIKLHYGGVFTKSPNRKYINGNITFVDMIDSCDLDNGLEHIACDRDVVVLGNYVTQGLKLVEVFVEHEKTNPDIYTPPKAKRLVIEELDAEPIISKAGITPVARKLVLDVNNVSLNYIKSNKNVIGLRNELIHHCLQNPPYTYQWAEKTVPVAEGSSETTTERYMENYKNVSQDIRDQLNAEAEAVQIILTGIDNDIYSTVDACPNACEMWKAIERLKQGESINVQDLETNLYWEFGKFTSRDGESLESYYSQWQRFVTLVKQSQELKTVSYHKLYDILKQHQNEVNEIRAERLARTANPLALVAQQQPVYHHQNHPTQNTQYSSTRSQLLPETEKSQLFTASAPTRIQTCYENLQTIQQQPSNFSNPQSSNQDNSPRINRGTGYDNQRAVNVVGARENVEKSGSVNAEQAIGRKETDDESEEQELEAHYMYMAQIHEVTPDSVDNSGPIFDDEPMHKVQNNNDNYNVFAMENEHPEQPESSNDIYLAEQGKIEDFKTKNKSLESSNNHFKEANNELSKTNQLMFKDLKKFQAELDKYNDVNYASKVEIDCAKAKGDLIFAKPEFLKKAQRANPRLYDIGYYNDNLALMLNKLLCFVSFHNEKSPPGQHYFPKTQDDHTSSNKGIFKSLFQDSYITTRVGITIPPSHSNAEDNRRNRTLVEAARTMLSAAKVPLFFWAEAIATTCFTQNRSLVIPRHEKTPYHIINARKPSVKFFHIFGSLCYIIRDGENLDKMKEKGDACIFVGYSTQSKAYRVFNKRTRMIVETIHVNFDELPQMASDHVSSDPGPQCSKTVLEQDSLSPGPQSQENVPQVAETATTSNELELLYSPMFSELLNGTSHVVSKSSAVHAADNPDKRQQHNTTHTSTTTDVADPPPLNIHSTHPTPTQVSTVTAPENIHQAETNIENAQFDDDEFINIFSTPVQDQGETSSRYVDTSNMHTFYQHHPSAQRWTKDHPLEQVIGNPSQSVRTRRQLETDGEMSKGYAQKEGIDFEESFAPVARLEAVRLLLLTDSGFHFDKNTYVLGLKGSLAICAIPSPAFSYKHIDVKISLHKGTVEKGIVELFFVGTEYQLADLFTKALSEDRSYALSWKPCQGDYLNLPDHRAHVIKCFKFKEMMQDNDLKNLKSKDKCSKSRSQSMDEQSHYKQDKTITRQSIKSNVISSMSWWYREFDETLGILPVITVLDELTGKYAILDEGADIQSEVLDETKNLDENPKSLPSDTIDQNESKESEDDQNESEDDDDERVKTDDDRDNEEEDDDKSINIKETDTERTNSNEEHQGKGDADMNIEQEVEKEISKEKPEGDAQATEAQPNDDNKDKFEFL</sequence>
<feature type="region of interest" description="Disordered" evidence="2">
    <location>
        <begin position="1849"/>
        <end position="1888"/>
    </location>
</feature>
<evidence type="ECO:0000256" key="1">
    <source>
        <dbReference type="SAM" id="Coils"/>
    </source>
</evidence>
<evidence type="ECO:0000259" key="3">
    <source>
        <dbReference type="Pfam" id="PF13976"/>
    </source>
</evidence>
<feature type="compositionally biased region" description="Polar residues" evidence="2">
    <location>
        <begin position="1950"/>
        <end position="1963"/>
    </location>
</feature>
<dbReference type="Pfam" id="PF13976">
    <property type="entry name" value="gag_pre-integrs"/>
    <property type="match status" value="1"/>
</dbReference>
<dbReference type="InterPro" id="IPR012337">
    <property type="entry name" value="RNaseH-like_sf"/>
</dbReference>
<feature type="compositionally biased region" description="Basic and acidic residues" evidence="2">
    <location>
        <begin position="2333"/>
        <end position="2357"/>
    </location>
</feature>
<feature type="region of interest" description="Disordered" evidence="2">
    <location>
        <begin position="1471"/>
        <end position="1494"/>
    </location>
</feature>
<evidence type="ECO:0000256" key="2">
    <source>
        <dbReference type="SAM" id="MobiDB-lite"/>
    </source>
</evidence>
<dbReference type="SUPFAM" id="SSF53098">
    <property type="entry name" value="Ribonuclease H-like"/>
    <property type="match status" value="1"/>
</dbReference>
<evidence type="ECO:0000259" key="4">
    <source>
        <dbReference type="Pfam" id="PF25597"/>
    </source>
</evidence>
<dbReference type="InterPro" id="IPR039537">
    <property type="entry name" value="Retrotran_Ty1/copia-like"/>
</dbReference>
<dbReference type="InterPro" id="IPR057670">
    <property type="entry name" value="SH3_retrovirus"/>
</dbReference>
<feature type="compositionally biased region" description="Basic and acidic residues" evidence="2">
    <location>
        <begin position="2213"/>
        <end position="2222"/>
    </location>
</feature>
<name>A0ABQ5J881_9ASTR</name>
<keyword evidence="1" id="KW-0175">Coiled coil</keyword>
<reference evidence="5" key="2">
    <citation type="submission" date="2022-01" db="EMBL/GenBank/DDBJ databases">
        <authorList>
            <person name="Yamashiro T."/>
            <person name="Shiraishi A."/>
            <person name="Satake H."/>
            <person name="Nakayama K."/>
        </authorList>
    </citation>
    <scope>NUCLEOTIDE SEQUENCE</scope>
</reference>